<dbReference type="EMBL" id="KZ819731">
    <property type="protein sequence ID" value="PWN53307.1"/>
    <property type="molecule type" value="Genomic_DNA"/>
</dbReference>
<dbReference type="Proteomes" id="UP000245626">
    <property type="component" value="Unassembled WGS sequence"/>
</dbReference>
<gene>
    <name evidence="1" type="ORF">IE53DRAFT_366437</name>
</gene>
<sequence length="1241" mass="134016">MVKPASSSSTQERIVEAGHKGIGQHAILTQMQRHVGEKRREGDKRVMVDDEEIAEEEKDQHHPLEAFVTRMSSAIPPLHSRHVSTQSLRLDLEGLDLGGSPGGARAIPGSNLCLEPSFNDYLLSKSLGAPTKHSATASTTVFPKSQGPLLSWQQANFARSVSDASFNTDRKPRQYSTEDSFAAHLREECSDSYEILNADAVLEAETGGVGPMKRPSPFTQHGDACPEQVLGGFASLGVACSHTFGCAHRSQRNTRTKTVESVDSSDYPVTPGDRSPGILVDPIYQDASRSIKPTKWQNICTRPSDPLETLDILSIDEMGLHSLDVGNVDDWEGCRLGSGHFAVQADGDDEDDANTCAEWEIARSMKRQRKWVVAPHLSPQGRRNSNKLADTALRTVVVTDRPLSFPESLDDFQPVEAFSGSAGFELKFLRGQGALAQTIYLANPESHRILHGFRTGSSTPVTTVDGGLLSSPLGSTAESQYPVYPAYPELRRSRSRPNVRNEPHPMRRSRSKPYLRYSAKQRIQIESEFAPSLPGDPVAKVSPDEFWPSARSFKQSSVGSESRRPSDGSSDYTPAIGASKGETSKAGSPDNMGPKEDFGPSSSMSSGNTQARSSETEAPLSSRTEFHASLDGTFSVYSQGASYFAGAKDPLPRASTQTSILHEDRTRFWSQSLREEGLSYDDQRHALEPGSELVRPSSKRSAAASVARSSLQSKVSDQDDLQRSPASKIPVKKEKKISEWFKKIVLQTNTIAPSAPPFAGAPLSLASPTRARSSTRHTAAQTLSISSDKPRFSEPFAYSLPPAIPERLKVSRSRSVSPDSTVMGSRRGSEAILSGTAHQAASESLPVYSMLTDQNIAALQRASHTGDERGRRSNRPQAGEVDAREHSPQVRTSRDEKKAKLGRMSPEEARQAVAASLARTYGWSADIKPRLAVSGVESTASRSPDCSDGISSEETDSRNVKSGRSDTPGWFEPDSHPRHQNSKDDENALLGISAVPPDALTMLIPLPALGRLKDEEIHRYLRVAFVPFGERPTLSPPPHSSQEPQAQDKRPAKLSPSASQPGNASSPYGLAPMVPAPSSQSSWYRKLGLATSKASSSNGNASLAKGLNAAVEGVDQDAGPLKYDRCRLPTRRTSVTEAFRVSALVVEVPERNKGADVCRSVGLPEAGTFPVVIAFCDGRKSIELVPEGWEALCLGDGPANVCDHLKNAGREGFNHLQPCSCAPMAGVADLIIAACSAVMDL</sequence>
<name>A0ACD0P5L9_9BASI</name>
<evidence type="ECO:0000313" key="1">
    <source>
        <dbReference type="EMBL" id="PWN53307.1"/>
    </source>
</evidence>
<proteinExistence type="predicted"/>
<accession>A0ACD0P5L9</accession>
<evidence type="ECO:0000313" key="2">
    <source>
        <dbReference type="Proteomes" id="UP000245626"/>
    </source>
</evidence>
<organism evidence="1 2">
    <name type="scientific">Violaceomyces palustris</name>
    <dbReference type="NCBI Taxonomy" id="1673888"/>
    <lineage>
        <taxon>Eukaryota</taxon>
        <taxon>Fungi</taxon>
        <taxon>Dikarya</taxon>
        <taxon>Basidiomycota</taxon>
        <taxon>Ustilaginomycotina</taxon>
        <taxon>Ustilaginomycetes</taxon>
        <taxon>Violaceomycetales</taxon>
        <taxon>Violaceomycetaceae</taxon>
        <taxon>Violaceomyces</taxon>
    </lineage>
</organism>
<reference evidence="1 2" key="1">
    <citation type="journal article" date="2018" name="Mol. Biol. Evol.">
        <title>Broad Genomic Sampling Reveals a Smut Pathogenic Ancestry of the Fungal Clade Ustilaginomycotina.</title>
        <authorList>
            <person name="Kijpornyongpan T."/>
            <person name="Mondo S.J."/>
            <person name="Barry K."/>
            <person name="Sandor L."/>
            <person name="Lee J."/>
            <person name="Lipzen A."/>
            <person name="Pangilinan J."/>
            <person name="LaButti K."/>
            <person name="Hainaut M."/>
            <person name="Henrissat B."/>
            <person name="Grigoriev I.V."/>
            <person name="Spatafora J.W."/>
            <person name="Aime M.C."/>
        </authorList>
    </citation>
    <scope>NUCLEOTIDE SEQUENCE [LARGE SCALE GENOMIC DNA]</scope>
    <source>
        <strain evidence="1 2">SA 807</strain>
    </source>
</reference>
<protein>
    <submittedName>
        <fullName evidence="1">Uncharacterized protein</fullName>
    </submittedName>
</protein>
<keyword evidence="2" id="KW-1185">Reference proteome</keyword>